<dbReference type="Gene3D" id="3.10.310.10">
    <property type="entry name" value="Diaminopimelate Epimerase, Chain A, domain 1"/>
    <property type="match status" value="1"/>
</dbReference>
<dbReference type="EMBL" id="LNQN01000006">
    <property type="protein sequence ID" value="KSU81080.1"/>
    <property type="molecule type" value="Genomic_DNA"/>
</dbReference>
<dbReference type="RefSeq" id="WP_061974714.1">
    <property type="nucleotide sequence ID" value="NZ_FMAV01000004.1"/>
</dbReference>
<proteinExistence type="inferred from homology"/>
<evidence type="ECO:0000256" key="2">
    <source>
        <dbReference type="ARBA" id="ARBA00023235"/>
    </source>
</evidence>
<dbReference type="SUPFAM" id="SSF54506">
    <property type="entry name" value="Diaminopimelate epimerase-like"/>
    <property type="match status" value="1"/>
</dbReference>
<dbReference type="PANTHER" id="PTHR13774:SF17">
    <property type="entry name" value="PHENAZINE BIOSYNTHESIS-LIKE DOMAIN-CONTAINING PROTEIN"/>
    <property type="match status" value="1"/>
</dbReference>
<evidence type="ECO:0000256" key="1">
    <source>
        <dbReference type="ARBA" id="ARBA00008270"/>
    </source>
</evidence>
<evidence type="ECO:0000313" key="4">
    <source>
        <dbReference type="Proteomes" id="UP000054099"/>
    </source>
</evidence>
<dbReference type="PANTHER" id="PTHR13774">
    <property type="entry name" value="PHENAZINE BIOSYNTHESIS PROTEIN"/>
    <property type="match status" value="1"/>
</dbReference>
<comment type="similarity">
    <text evidence="1">Belongs to the PhzF family.</text>
</comment>
<gene>
    <name evidence="3" type="ORF">AS030_19230</name>
</gene>
<dbReference type="Proteomes" id="UP000054099">
    <property type="component" value="Unassembled WGS sequence"/>
</dbReference>
<accession>A0A0V8J2L9</accession>
<dbReference type="InterPro" id="IPR003719">
    <property type="entry name" value="Phenazine_PhzF-like"/>
</dbReference>
<dbReference type="GO" id="GO:0016853">
    <property type="term" value="F:isomerase activity"/>
    <property type="evidence" value="ECO:0007669"/>
    <property type="project" value="UniProtKB-KW"/>
</dbReference>
<dbReference type="AlphaFoldDB" id="A0A0V8J2L9"/>
<protein>
    <submittedName>
        <fullName evidence="3">Uncharacterized protein</fullName>
    </submittedName>
</protein>
<dbReference type="OrthoDB" id="9788221at2"/>
<dbReference type="GO" id="GO:0005737">
    <property type="term" value="C:cytoplasm"/>
    <property type="evidence" value="ECO:0007669"/>
    <property type="project" value="TreeGrafter"/>
</dbReference>
<dbReference type="Pfam" id="PF02567">
    <property type="entry name" value="PhzC-PhzF"/>
    <property type="match status" value="1"/>
</dbReference>
<comment type="caution">
    <text evidence="3">The sequence shown here is derived from an EMBL/GenBank/DDBJ whole genome shotgun (WGS) entry which is preliminary data.</text>
</comment>
<keyword evidence="2" id="KW-0413">Isomerase</keyword>
<name>A0A0V8J2L9_9BACL</name>
<sequence length="70" mass="7912">MQKVAKQTSHCSLGPYWKNKLTKKKLAAYQASEWGGELKKKVEEERVLISGQAVLVFEGEAFFDHQSISV</sequence>
<evidence type="ECO:0000313" key="3">
    <source>
        <dbReference type="EMBL" id="KSU81080.1"/>
    </source>
</evidence>
<reference evidence="3 4" key="1">
    <citation type="journal article" date="2014" name="Antonie Van Leeuwenhoek">
        <title>Fictibacillus enclensis sp. nov., isolated from marine sediment.</title>
        <authorList>
            <person name="Dastager S.G."/>
            <person name="Mawlankar R."/>
            <person name="Srinivasan K."/>
            <person name="Tang S.K."/>
            <person name="Lee J.C."/>
            <person name="Ramana V.V."/>
            <person name="Shouche Y.S."/>
        </authorList>
    </citation>
    <scope>NUCLEOTIDE SEQUENCE [LARGE SCALE GENOMIC DNA]</scope>
    <source>
        <strain evidence="3 4">NIO-1003</strain>
    </source>
</reference>
<keyword evidence="4" id="KW-1185">Reference proteome</keyword>
<organism evidence="3 4">
    <name type="scientific">Fictibacillus enclensis</name>
    <dbReference type="NCBI Taxonomy" id="1017270"/>
    <lineage>
        <taxon>Bacteria</taxon>
        <taxon>Bacillati</taxon>
        <taxon>Bacillota</taxon>
        <taxon>Bacilli</taxon>
        <taxon>Bacillales</taxon>
        <taxon>Fictibacillaceae</taxon>
        <taxon>Fictibacillus</taxon>
    </lineage>
</organism>